<evidence type="ECO:0000313" key="2">
    <source>
        <dbReference type="EMBL" id="KAG5677371.1"/>
    </source>
</evidence>
<dbReference type="AlphaFoldDB" id="A0A9J6C6B6"/>
<feature type="compositionally biased region" description="Basic residues" evidence="1">
    <location>
        <begin position="234"/>
        <end position="260"/>
    </location>
</feature>
<organism evidence="2 3">
    <name type="scientific">Polypedilum vanderplanki</name>
    <name type="common">Sleeping chironomid midge</name>
    <dbReference type="NCBI Taxonomy" id="319348"/>
    <lineage>
        <taxon>Eukaryota</taxon>
        <taxon>Metazoa</taxon>
        <taxon>Ecdysozoa</taxon>
        <taxon>Arthropoda</taxon>
        <taxon>Hexapoda</taxon>
        <taxon>Insecta</taxon>
        <taxon>Pterygota</taxon>
        <taxon>Neoptera</taxon>
        <taxon>Endopterygota</taxon>
        <taxon>Diptera</taxon>
        <taxon>Nematocera</taxon>
        <taxon>Chironomoidea</taxon>
        <taxon>Chironomidae</taxon>
        <taxon>Chironominae</taxon>
        <taxon>Polypedilum</taxon>
        <taxon>Polypedilum</taxon>
    </lineage>
</organism>
<feature type="compositionally biased region" description="Low complexity" evidence="1">
    <location>
        <begin position="315"/>
        <end position="327"/>
    </location>
</feature>
<evidence type="ECO:0000256" key="1">
    <source>
        <dbReference type="SAM" id="MobiDB-lite"/>
    </source>
</evidence>
<dbReference type="Proteomes" id="UP001107558">
    <property type="component" value="Chromosome 2"/>
</dbReference>
<feature type="compositionally biased region" description="Acidic residues" evidence="1">
    <location>
        <begin position="178"/>
        <end position="187"/>
    </location>
</feature>
<accession>A0A9J6C6B6</accession>
<dbReference type="EMBL" id="JADBJN010000002">
    <property type="protein sequence ID" value="KAG5677371.1"/>
    <property type="molecule type" value="Genomic_DNA"/>
</dbReference>
<feature type="region of interest" description="Disordered" evidence="1">
    <location>
        <begin position="1"/>
        <end position="39"/>
    </location>
</feature>
<feature type="compositionally biased region" description="Polar residues" evidence="1">
    <location>
        <begin position="9"/>
        <end position="25"/>
    </location>
</feature>
<feature type="compositionally biased region" description="Basic and acidic residues" evidence="1">
    <location>
        <begin position="167"/>
        <end position="177"/>
    </location>
</feature>
<feature type="region of interest" description="Disordered" evidence="1">
    <location>
        <begin position="167"/>
        <end position="330"/>
    </location>
</feature>
<proteinExistence type="predicted"/>
<dbReference type="OrthoDB" id="8300703at2759"/>
<protein>
    <submittedName>
        <fullName evidence="2">Uncharacterized protein</fullName>
    </submittedName>
</protein>
<sequence>MGRRALHCSSKQGQMMSNSGSQTPSPYMATKFEQQPQQQQMDTVITINEHDQHSLTSQTSSNYNKALDRVILERNIEKLLERNDNNSPASSPIHIPENITRSPQINRLLHQDRSRQPLDLTDLGLSLDNLSSKCNNISTKENEPDVTAITTSKATTMKTQSIAEVDKVTKDKSKKIETDDDDDDEREEEVKFAKPIEKSNSKHAVVPEPSQPITLPTTCKKEVRFDGEKDSKQHPHRSRTHSGRLTRSSGRRRKGSRQRKHVSDSSNNSKYKHESGQNGHHHRKSSSRINSKHNNEPCTSAQARMRDNHLHESETSSLCSTCSSSSSDSDDFAYKLPQRKIYGGVRISYVPNDALACARKEQQKKQSAPQNTSGNKKFLALFNFL</sequence>
<gene>
    <name evidence="2" type="ORF">PVAND_007135</name>
</gene>
<feature type="compositionally biased region" description="Basic and acidic residues" evidence="1">
    <location>
        <begin position="219"/>
        <end position="233"/>
    </location>
</feature>
<keyword evidence="3" id="KW-1185">Reference proteome</keyword>
<name>A0A9J6C6B6_POLVA</name>
<reference evidence="2" key="1">
    <citation type="submission" date="2021-03" db="EMBL/GenBank/DDBJ databases">
        <title>Chromosome level genome of the anhydrobiotic midge Polypedilum vanderplanki.</title>
        <authorList>
            <person name="Yoshida Y."/>
            <person name="Kikawada T."/>
            <person name="Gusev O."/>
        </authorList>
    </citation>
    <scope>NUCLEOTIDE SEQUENCE</scope>
    <source>
        <strain evidence="2">NIAS01</strain>
        <tissue evidence="2">Whole body or cell culture</tissue>
    </source>
</reference>
<evidence type="ECO:0000313" key="3">
    <source>
        <dbReference type="Proteomes" id="UP001107558"/>
    </source>
</evidence>
<comment type="caution">
    <text evidence="2">The sequence shown here is derived from an EMBL/GenBank/DDBJ whole genome shotgun (WGS) entry which is preliminary data.</text>
</comment>
<feature type="compositionally biased region" description="Basic and acidic residues" evidence="1">
    <location>
        <begin position="304"/>
        <end position="314"/>
    </location>
</feature>
<feature type="compositionally biased region" description="Basic and acidic residues" evidence="1">
    <location>
        <begin position="188"/>
        <end position="200"/>
    </location>
</feature>